<organism evidence="1">
    <name type="scientific">gut metagenome</name>
    <dbReference type="NCBI Taxonomy" id="749906"/>
    <lineage>
        <taxon>unclassified sequences</taxon>
        <taxon>metagenomes</taxon>
        <taxon>organismal metagenomes</taxon>
    </lineage>
</organism>
<dbReference type="AlphaFoldDB" id="J9GY69"/>
<name>J9GY69_9ZZZZ</name>
<proteinExistence type="predicted"/>
<comment type="caution">
    <text evidence="1">The sequence shown here is derived from an EMBL/GenBank/DDBJ whole genome shotgun (WGS) entry which is preliminary data.</text>
</comment>
<evidence type="ECO:0000313" key="1">
    <source>
        <dbReference type="EMBL" id="EJX05755.1"/>
    </source>
</evidence>
<gene>
    <name evidence="1" type="ORF">EVA_06150</name>
</gene>
<sequence>MTILQHINNRLSNRVIIRRETSHIRILHQHFGRTFHRHTTILSRSHHTRILLLVIH</sequence>
<dbReference type="EMBL" id="AMCI01001372">
    <property type="protein sequence ID" value="EJX05755.1"/>
    <property type="molecule type" value="Genomic_DNA"/>
</dbReference>
<protein>
    <submittedName>
        <fullName evidence="1">Uncharacterized protein</fullName>
    </submittedName>
</protein>
<accession>J9GY69</accession>
<reference evidence="1" key="1">
    <citation type="journal article" date="2012" name="PLoS ONE">
        <title>Gene sets for utilization of primary and secondary nutrition supplies in the distal gut of endangered iberian lynx.</title>
        <authorList>
            <person name="Alcaide M."/>
            <person name="Messina E."/>
            <person name="Richter M."/>
            <person name="Bargiela R."/>
            <person name="Peplies J."/>
            <person name="Huws S.A."/>
            <person name="Newbold C.J."/>
            <person name="Golyshin P.N."/>
            <person name="Simon M.A."/>
            <person name="Lopez G."/>
            <person name="Yakimov M.M."/>
            <person name="Ferrer M."/>
        </authorList>
    </citation>
    <scope>NUCLEOTIDE SEQUENCE</scope>
</reference>